<accession>A0ABV5V117</accession>
<comment type="catalytic activity">
    <reaction evidence="6">
        <text>arsenic triglutathione + [thioredoxin]-dithiol + S-adenosyl-L-methionine + 2 H2O = methylarsonous acid + [thioredoxin]-disulfide + 3 glutathione + S-adenosyl-L-homocysteine + H(+)</text>
        <dbReference type="Rhea" id="RHEA:69460"/>
        <dbReference type="Rhea" id="RHEA-COMP:10698"/>
        <dbReference type="Rhea" id="RHEA-COMP:10700"/>
        <dbReference type="ChEBI" id="CHEBI:15377"/>
        <dbReference type="ChEBI" id="CHEBI:15378"/>
        <dbReference type="ChEBI" id="CHEBI:17826"/>
        <dbReference type="ChEBI" id="CHEBI:29950"/>
        <dbReference type="ChEBI" id="CHEBI:50058"/>
        <dbReference type="ChEBI" id="CHEBI:57856"/>
        <dbReference type="ChEBI" id="CHEBI:57925"/>
        <dbReference type="ChEBI" id="CHEBI:59789"/>
        <dbReference type="ChEBI" id="CHEBI:183640"/>
        <dbReference type="EC" id="2.1.1.137"/>
    </reaction>
</comment>
<keyword evidence="12" id="KW-1185">Reference proteome</keyword>
<dbReference type="EMBL" id="JBHMAX010000012">
    <property type="protein sequence ID" value="MFB9731470.1"/>
    <property type="molecule type" value="Genomic_DNA"/>
</dbReference>
<feature type="domain" description="Methyltransferase" evidence="10">
    <location>
        <begin position="96"/>
        <end position="238"/>
    </location>
</feature>
<evidence type="ECO:0000256" key="3">
    <source>
        <dbReference type="ARBA" id="ARBA00034487"/>
    </source>
</evidence>
<dbReference type="PANTHER" id="PTHR43675">
    <property type="entry name" value="ARSENITE METHYLTRANSFERASE"/>
    <property type="match status" value="1"/>
</dbReference>
<keyword evidence="2" id="KW-0949">S-adenosyl-L-methionine</keyword>
<feature type="region of interest" description="Disordered" evidence="9">
    <location>
        <begin position="1"/>
        <end position="22"/>
    </location>
</feature>
<evidence type="ECO:0000256" key="2">
    <source>
        <dbReference type="ARBA" id="ARBA00022691"/>
    </source>
</evidence>
<dbReference type="SUPFAM" id="SSF53335">
    <property type="entry name" value="S-adenosyl-L-methionine-dependent methyltransferases"/>
    <property type="match status" value="1"/>
</dbReference>
<dbReference type="GO" id="GO:0032259">
    <property type="term" value="P:methylation"/>
    <property type="evidence" value="ECO:0007669"/>
    <property type="project" value="UniProtKB-KW"/>
</dbReference>
<dbReference type="InterPro" id="IPR025714">
    <property type="entry name" value="Methyltranfer_dom"/>
</dbReference>
<evidence type="ECO:0000256" key="8">
    <source>
        <dbReference type="ARBA" id="ARBA00048428"/>
    </source>
</evidence>
<dbReference type="Proteomes" id="UP001589613">
    <property type="component" value="Unassembled WGS sequence"/>
</dbReference>
<evidence type="ECO:0000256" key="7">
    <source>
        <dbReference type="ARBA" id="ARBA00047943"/>
    </source>
</evidence>
<dbReference type="InterPro" id="IPR026669">
    <property type="entry name" value="Arsenite_MeTrfase-like"/>
</dbReference>
<dbReference type="Pfam" id="PF13847">
    <property type="entry name" value="Methyltransf_31"/>
    <property type="match status" value="1"/>
</dbReference>
<name>A0ABV5V117_9MICO</name>
<dbReference type="CDD" id="cd02440">
    <property type="entry name" value="AdoMet_MTases"/>
    <property type="match status" value="1"/>
</dbReference>
<gene>
    <name evidence="11" type="primary">arsM</name>
    <name evidence="11" type="ORF">ACFFN0_05395</name>
</gene>
<evidence type="ECO:0000313" key="12">
    <source>
        <dbReference type="Proteomes" id="UP001589613"/>
    </source>
</evidence>
<proteinExistence type="inferred from homology"/>
<dbReference type="Gene3D" id="3.40.50.150">
    <property type="entry name" value="Vaccinia Virus protein VP39"/>
    <property type="match status" value="1"/>
</dbReference>
<organism evidence="11 12">
    <name type="scientific">Ornithinimicrobium kibberense</name>
    <dbReference type="NCBI Taxonomy" id="282060"/>
    <lineage>
        <taxon>Bacteria</taxon>
        <taxon>Bacillati</taxon>
        <taxon>Actinomycetota</taxon>
        <taxon>Actinomycetes</taxon>
        <taxon>Micrococcales</taxon>
        <taxon>Ornithinimicrobiaceae</taxon>
        <taxon>Ornithinimicrobium</taxon>
    </lineage>
</organism>
<evidence type="ECO:0000256" key="5">
    <source>
        <dbReference type="ARBA" id="ARBA00034545"/>
    </source>
</evidence>
<evidence type="ECO:0000256" key="1">
    <source>
        <dbReference type="ARBA" id="ARBA00022679"/>
    </source>
</evidence>
<reference evidence="11 12" key="1">
    <citation type="submission" date="2024-09" db="EMBL/GenBank/DDBJ databases">
        <authorList>
            <person name="Sun Q."/>
            <person name="Mori K."/>
        </authorList>
    </citation>
    <scope>NUCLEOTIDE SEQUENCE [LARGE SCALE GENOMIC DNA]</scope>
    <source>
        <strain evidence="11 12">JCM 12763</strain>
    </source>
</reference>
<protein>
    <recommendedName>
        <fullName evidence="5">Arsenite methyltransferase</fullName>
        <ecNumber evidence="4">2.1.1.137</ecNumber>
    </recommendedName>
</protein>
<feature type="compositionally biased region" description="Basic and acidic residues" evidence="9">
    <location>
        <begin position="12"/>
        <end position="22"/>
    </location>
</feature>
<comment type="catalytic activity">
    <reaction evidence="8">
        <text>arsenic triglutathione + 3 [thioredoxin]-dithiol + 3 S-adenosyl-L-methionine = trimethylarsine + 3 [thioredoxin]-disulfide + 3 glutathione + 3 S-adenosyl-L-homocysteine + 3 H(+)</text>
        <dbReference type="Rhea" id="RHEA:69432"/>
        <dbReference type="Rhea" id="RHEA-COMP:10698"/>
        <dbReference type="Rhea" id="RHEA-COMP:10700"/>
        <dbReference type="ChEBI" id="CHEBI:15378"/>
        <dbReference type="ChEBI" id="CHEBI:27130"/>
        <dbReference type="ChEBI" id="CHEBI:29950"/>
        <dbReference type="ChEBI" id="CHEBI:50058"/>
        <dbReference type="ChEBI" id="CHEBI:57856"/>
        <dbReference type="ChEBI" id="CHEBI:57925"/>
        <dbReference type="ChEBI" id="CHEBI:59789"/>
        <dbReference type="ChEBI" id="CHEBI:183640"/>
        <dbReference type="EC" id="2.1.1.137"/>
    </reaction>
</comment>
<evidence type="ECO:0000256" key="6">
    <source>
        <dbReference type="ARBA" id="ARBA00047941"/>
    </source>
</evidence>
<evidence type="ECO:0000256" key="9">
    <source>
        <dbReference type="SAM" id="MobiDB-lite"/>
    </source>
</evidence>
<dbReference type="InterPro" id="IPR029063">
    <property type="entry name" value="SAM-dependent_MTases_sf"/>
</dbReference>
<dbReference type="NCBIfam" id="NF008823">
    <property type="entry name" value="PRK11873.1"/>
    <property type="match status" value="1"/>
</dbReference>
<dbReference type="RefSeq" id="WP_141336952.1">
    <property type="nucleotide sequence ID" value="NZ_JBHMAX010000012.1"/>
</dbReference>
<comment type="caution">
    <text evidence="11">The sequence shown here is derived from an EMBL/GenBank/DDBJ whole genome shotgun (WGS) entry which is preliminary data.</text>
</comment>
<comment type="catalytic activity">
    <reaction evidence="7">
        <text>arsenic triglutathione + 2 [thioredoxin]-dithiol + 2 S-adenosyl-L-methionine + H2O = dimethylarsinous acid + 2 [thioredoxin]-disulfide + 3 glutathione + 2 S-adenosyl-L-homocysteine + 2 H(+)</text>
        <dbReference type="Rhea" id="RHEA:69464"/>
        <dbReference type="Rhea" id="RHEA-COMP:10698"/>
        <dbReference type="Rhea" id="RHEA-COMP:10700"/>
        <dbReference type="ChEBI" id="CHEBI:15377"/>
        <dbReference type="ChEBI" id="CHEBI:15378"/>
        <dbReference type="ChEBI" id="CHEBI:23808"/>
        <dbReference type="ChEBI" id="CHEBI:29950"/>
        <dbReference type="ChEBI" id="CHEBI:50058"/>
        <dbReference type="ChEBI" id="CHEBI:57856"/>
        <dbReference type="ChEBI" id="CHEBI:57925"/>
        <dbReference type="ChEBI" id="CHEBI:59789"/>
        <dbReference type="ChEBI" id="CHEBI:183640"/>
        <dbReference type="EC" id="2.1.1.137"/>
    </reaction>
</comment>
<keyword evidence="1" id="KW-0808">Transferase</keyword>
<keyword evidence="11" id="KW-0489">Methyltransferase</keyword>
<sequence length="298" mass="30715">MSTTTTPGAAGHGEEQVREQVRTRYAASARHALSLTDVSTPASAADAGGCGPAGGCCEGAKDPMSADLYDPADTPSAGALAASLGCGNPTALADLSPGQDVLDLGSGGGLDVLLSARRVAPGGTAYGVDMTPEMLELARRHQAEAGVTNAVFLQGTIEQVPLPDAAVDVVISNCVVNLSPDKPAVAREAHRVLRPGGRLAISDIVLLRPVRDELAPVVALWTGCISGALHVEEYVDVLVAAGFVDAGVEITRRYDRAELVELAEQVDPAERPTGMSQEDLVDALDGTFASAFVRARRP</sequence>
<dbReference type="GO" id="GO:0008168">
    <property type="term" value="F:methyltransferase activity"/>
    <property type="evidence" value="ECO:0007669"/>
    <property type="project" value="UniProtKB-KW"/>
</dbReference>
<comment type="similarity">
    <text evidence="3">Belongs to the methyltransferase superfamily. Arsenite methyltransferase family.</text>
</comment>
<evidence type="ECO:0000256" key="4">
    <source>
        <dbReference type="ARBA" id="ARBA00034521"/>
    </source>
</evidence>
<evidence type="ECO:0000259" key="10">
    <source>
        <dbReference type="Pfam" id="PF13847"/>
    </source>
</evidence>
<dbReference type="PANTHER" id="PTHR43675:SF8">
    <property type="entry name" value="ARSENITE METHYLTRANSFERASE"/>
    <property type="match status" value="1"/>
</dbReference>
<dbReference type="EC" id="2.1.1.137" evidence="4"/>
<evidence type="ECO:0000313" key="11">
    <source>
        <dbReference type="EMBL" id="MFB9731470.1"/>
    </source>
</evidence>